<dbReference type="Proteomes" id="UP001551675">
    <property type="component" value="Unassembled WGS sequence"/>
</dbReference>
<evidence type="ECO:0008006" key="3">
    <source>
        <dbReference type="Google" id="ProtNLM"/>
    </source>
</evidence>
<keyword evidence="2" id="KW-1185">Reference proteome</keyword>
<organism evidence="1 2">
    <name type="scientific">Microtetraspora glauca</name>
    <dbReference type="NCBI Taxonomy" id="1996"/>
    <lineage>
        <taxon>Bacteria</taxon>
        <taxon>Bacillati</taxon>
        <taxon>Actinomycetota</taxon>
        <taxon>Actinomycetes</taxon>
        <taxon>Streptosporangiales</taxon>
        <taxon>Streptosporangiaceae</taxon>
        <taxon>Microtetraspora</taxon>
    </lineage>
</organism>
<accession>A0ABV3GSI9</accession>
<dbReference type="EMBL" id="JBFALK010000032">
    <property type="protein sequence ID" value="MEV0974604.1"/>
    <property type="molecule type" value="Genomic_DNA"/>
</dbReference>
<evidence type="ECO:0000313" key="1">
    <source>
        <dbReference type="EMBL" id="MEV0974604.1"/>
    </source>
</evidence>
<comment type="caution">
    <text evidence="1">The sequence shown here is derived from an EMBL/GenBank/DDBJ whole genome shotgun (WGS) entry which is preliminary data.</text>
</comment>
<name>A0ABV3GSI9_MICGL</name>
<proteinExistence type="predicted"/>
<protein>
    <recommendedName>
        <fullName evidence="3">Lasso RiPP family leader peptide-containing protein</fullName>
    </recommendedName>
</protein>
<dbReference type="RefSeq" id="WP_358141416.1">
    <property type="nucleotide sequence ID" value="NZ_JBFALK010000032.1"/>
</dbReference>
<reference evidence="1 2" key="1">
    <citation type="submission" date="2024-06" db="EMBL/GenBank/DDBJ databases">
        <title>The Natural Products Discovery Center: Release of the First 8490 Sequenced Strains for Exploring Actinobacteria Biosynthetic Diversity.</title>
        <authorList>
            <person name="Kalkreuter E."/>
            <person name="Kautsar S.A."/>
            <person name="Yang D."/>
            <person name="Bader C.D."/>
            <person name="Teijaro C.N."/>
            <person name="Fluegel L."/>
            <person name="Davis C.M."/>
            <person name="Simpson J.R."/>
            <person name="Lauterbach L."/>
            <person name="Steele A.D."/>
            <person name="Gui C."/>
            <person name="Meng S."/>
            <person name="Li G."/>
            <person name="Viehrig K."/>
            <person name="Ye F."/>
            <person name="Su P."/>
            <person name="Kiefer A.F."/>
            <person name="Nichols A."/>
            <person name="Cepeda A.J."/>
            <person name="Yan W."/>
            <person name="Fan B."/>
            <person name="Jiang Y."/>
            <person name="Adhikari A."/>
            <person name="Zheng C.-J."/>
            <person name="Schuster L."/>
            <person name="Cowan T.M."/>
            <person name="Smanski M.J."/>
            <person name="Chevrette M.G."/>
            <person name="De Carvalho L.P.S."/>
            <person name="Shen B."/>
        </authorList>
    </citation>
    <scope>NUCLEOTIDE SEQUENCE [LARGE SCALE GENOMIC DNA]</scope>
    <source>
        <strain evidence="1 2">NPDC050100</strain>
    </source>
</reference>
<gene>
    <name evidence="1" type="ORF">AB0I59_38945</name>
</gene>
<sequence length="52" mass="5499">MEPISRTTLDDIALDGAELDESQLLGITGGYQKLPPHSWTSADGGSVIDDLV</sequence>
<evidence type="ECO:0000313" key="2">
    <source>
        <dbReference type="Proteomes" id="UP001551675"/>
    </source>
</evidence>